<accession>A0AAE1PSB9</accession>
<dbReference type="Proteomes" id="UP001292094">
    <property type="component" value="Unassembled WGS sequence"/>
</dbReference>
<dbReference type="EMBL" id="JAWZYT010001439">
    <property type="protein sequence ID" value="KAK4312142.1"/>
    <property type="molecule type" value="Genomic_DNA"/>
</dbReference>
<organism evidence="1 2">
    <name type="scientific">Petrolisthes manimaculis</name>
    <dbReference type="NCBI Taxonomy" id="1843537"/>
    <lineage>
        <taxon>Eukaryota</taxon>
        <taxon>Metazoa</taxon>
        <taxon>Ecdysozoa</taxon>
        <taxon>Arthropoda</taxon>
        <taxon>Crustacea</taxon>
        <taxon>Multicrustacea</taxon>
        <taxon>Malacostraca</taxon>
        <taxon>Eumalacostraca</taxon>
        <taxon>Eucarida</taxon>
        <taxon>Decapoda</taxon>
        <taxon>Pleocyemata</taxon>
        <taxon>Anomura</taxon>
        <taxon>Galatheoidea</taxon>
        <taxon>Porcellanidae</taxon>
        <taxon>Petrolisthes</taxon>
    </lineage>
</organism>
<proteinExistence type="predicted"/>
<protein>
    <submittedName>
        <fullName evidence="1">Uncharacterized protein</fullName>
    </submittedName>
</protein>
<evidence type="ECO:0000313" key="2">
    <source>
        <dbReference type="Proteomes" id="UP001292094"/>
    </source>
</evidence>
<keyword evidence="2" id="KW-1185">Reference proteome</keyword>
<name>A0AAE1PSB9_9EUCA</name>
<reference evidence="1" key="1">
    <citation type="submission" date="2023-11" db="EMBL/GenBank/DDBJ databases">
        <title>Genome assemblies of two species of porcelain crab, Petrolisthes cinctipes and Petrolisthes manimaculis (Anomura: Porcellanidae).</title>
        <authorList>
            <person name="Angst P."/>
        </authorList>
    </citation>
    <scope>NUCLEOTIDE SEQUENCE</scope>
    <source>
        <strain evidence="1">PB745_02</strain>
        <tissue evidence="1">Gill</tissue>
    </source>
</reference>
<gene>
    <name evidence="1" type="ORF">Pmani_016395</name>
</gene>
<comment type="caution">
    <text evidence="1">The sequence shown here is derived from an EMBL/GenBank/DDBJ whole genome shotgun (WGS) entry which is preliminary data.</text>
</comment>
<evidence type="ECO:0000313" key="1">
    <source>
        <dbReference type="EMBL" id="KAK4312142.1"/>
    </source>
</evidence>
<sequence length="73" mass="8518">MQSCGSQYNHNHLCLQPSHFLRFRFLCLVYARIKDRRDVEKVGVIPLADNEPSDQYLYVLTSPMLAPSPRFSF</sequence>
<dbReference type="AlphaFoldDB" id="A0AAE1PSB9"/>